<dbReference type="AlphaFoldDB" id="A0A4S8LPV9"/>
<name>A0A4S8LPV9_DENBC</name>
<protein>
    <submittedName>
        <fullName evidence="2">Uncharacterized protein</fullName>
    </submittedName>
</protein>
<gene>
    <name evidence="2" type="ORF">K435DRAFT_863611</name>
</gene>
<keyword evidence="3" id="KW-1185">Reference proteome</keyword>
<evidence type="ECO:0000256" key="1">
    <source>
        <dbReference type="SAM" id="MobiDB-lite"/>
    </source>
</evidence>
<feature type="region of interest" description="Disordered" evidence="1">
    <location>
        <begin position="1"/>
        <end position="156"/>
    </location>
</feature>
<dbReference type="Proteomes" id="UP000297245">
    <property type="component" value="Unassembled WGS sequence"/>
</dbReference>
<reference evidence="2 3" key="1">
    <citation type="journal article" date="2019" name="Nat. Ecol. Evol.">
        <title>Megaphylogeny resolves global patterns of mushroom evolution.</title>
        <authorList>
            <person name="Varga T."/>
            <person name="Krizsan K."/>
            <person name="Foldi C."/>
            <person name="Dima B."/>
            <person name="Sanchez-Garcia M."/>
            <person name="Sanchez-Ramirez S."/>
            <person name="Szollosi G.J."/>
            <person name="Szarkandi J.G."/>
            <person name="Papp V."/>
            <person name="Albert L."/>
            <person name="Andreopoulos W."/>
            <person name="Angelini C."/>
            <person name="Antonin V."/>
            <person name="Barry K.W."/>
            <person name="Bougher N.L."/>
            <person name="Buchanan P."/>
            <person name="Buyck B."/>
            <person name="Bense V."/>
            <person name="Catcheside P."/>
            <person name="Chovatia M."/>
            <person name="Cooper J."/>
            <person name="Damon W."/>
            <person name="Desjardin D."/>
            <person name="Finy P."/>
            <person name="Geml J."/>
            <person name="Haridas S."/>
            <person name="Hughes K."/>
            <person name="Justo A."/>
            <person name="Karasinski D."/>
            <person name="Kautmanova I."/>
            <person name="Kiss B."/>
            <person name="Kocsube S."/>
            <person name="Kotiranta H."/>
            <person name="LaButti K.M."/>
            <person name="Lechner B.E."/>
            <person name="Liimatainen K."/>
            <person name="Lipzen A."/>
            <person name="Lukacs Z."/>
            <person name="Mihaltcheva S."/>
            <person name="Morgado L.N."/>
            <person name="Niskanen T."/>
            <person name="Noordeloos M.E."/>
            <person name="Ohm R.A."/>
            <person name="Ortiz-Santana B."/>
            <person name="Ovrebo C."/>
            <person name="Racz N."/>
            <person name="Riley R."/>
            <person name="Savchenko A."/>
            <person name="Shiryaev A."/>
            <person name="Soop K."/>
            <person name="Spirin V."/>
            <person name="Szebenyi C."/>
            <person name="Tomsovsky M."/>
            <person name="Tulloss R.E."/>
            <person name="Uehling J."/>
            <person name="Grigoriev I.V."/>
            <person name="Vagvolgyi C."/>
            <person name="Papp T."/>
            <person name="Martin F.M."/>
            <person name="Miettinen O."/>
            <person name="Hibbett D.S."/>
            <person name="Nagy L.G."/>
        </authorList>
    </citation>
    <scope>NUCLEOTIDE SEQUENCE [LARGE SCALE GENOMIC DNA]</scope>
    <source>
        <strain evidence="2 3">CBS 962.96</strain>
    </source>
</reference>
<evidence type="ECO:0000313" key="3">
    <source>
        <dbReference type="Proteomes" id="UP000297245"/>
    </source>
</evidence>
<sequence>MFRGKGRKDHLAYTSTRGWKPRNPQVQNEDDAGPSTNPIDTPSVQNPRRKQKPISQEDSSGPLKRRKSSRLNPEPEAGPSNPPLPDPEVQSWIIPPSPSPSQSPTTDTSSQLPPSSPPLQLSPHTPPCKLDLFPLPNERLFPSPLKHPMTQVIPKP</sequence>
<proteinExistence type="predicted"/>
<accession>A0A4S8LPV9</accession>
<feature type="compositionally biased region" description="Polar residues" evidence="1">
    <location>
        <begin position="34"/>
        <end position="46"/>
    </location>
</feature>
<dbReference type="EMBL" id="ML179312">
    <property type="protein sequence ID" value="THU91231.1"/>
    <property type="molecule type" value="Genomic_DNA"/>
</dbReference>
<feature type="compositionally biased region" description="Low complexity" evidence="1">
    <location>
        <begin position="102"/>
        <end position="123"/>
    </location>
</feature>
<organism evidence="2 3">
    <name type="scientific">Dendrothele bispora (strain CBS 962.96)</name>
    <dbReference type="NCBI Taxonomy" id="1314807"/>
    <lineage>
        <taxon>Eukaryota</taxon>
        <taxon>Fungi</taxon>
        <taxon>Dikarya</taxon>
        <taxon>Basidiomycota</taxon>
        <taxon>Agaricomycotina</taxon>
        <taxon>Agaricomycetes</taxon>
        <taxon>Agaricomycetidae</taxon>
        <taxon>Agaricales</taxon>
        <taxon>Agaricales incertae sedis</taxon>
        <taxon>Dendrothele</taxon>
    </lineage>
</organism>
<evidence type="ECO:0000313" key="2">
    <source>
        <dbReference type="EMBL" id="THU91231.1"/>
    </source>
</evidence>